<evidence type="ECO:0000256" key="2">
    <source>
        <dbReference type="SAM" id="MobiDB-lite"/>
    </source>
</evidence>
<feature type="domain" description="Yeast cell wall synthesis Kre9/Knh1-like N-terminal" evidence="4">
    <location>
        <begin position="33"/>
        <end position="130"/>
    </location>
</feature>
<feature type="compositionally biased region" description="Low complexity" evidence="2">
    <location>
        <begin position="204"/>
        <end position="223"/>
    </location>
</feature>
<keyword evidence="1 3" id="KW-0732">Signal</keyword>
<dbReference type="OrthoDB" id="2432613at2759"/>
<dbReference type="Proteomes" id="UP000789759">
    <property type="component" value="Unassembled WGS sequence"/>
</dbReference>
<evidence type="ECO:0000313" key="6">
    <source>
        <dbReference type="Proteomes" id="UP000789759"/>
    </source>
</evidence>
<dbReference type="AlphaFoldDB" id="A0A9N9ETC2"/>
<feature type="signal peptide" evidence="3">
    <location>
        <begin position="1"/>
        <end position="24"/>
    </location>
</feature>
<name>A0A9N9ETC2_9GLOM</name>
<protein>
    <submittedName>
        <fullName evidence="5">1752_t:CDS:1</fullName>
    </submittedName>
</protein>
<evidence type="ECO:0000256" key="1">
    <source>
        <dbReference type="ARBA" id="ARBA00022729"/>
    </source>
</evidence>
<accession>A0A9N9ETC2</accession>
<organism evidence="5 6">
    <name type="scientific">Cetraspora pellucida</name>
    <dbReference type="NCBI Taxonomy" id="1433469"/>
    <lineage>
        <taxon>Eukaryota</taxon>
        <taxon>Fungi</taxon>
        <taxon>Fungi incertae sedis</taxon>
        <taxon>Mucoromycota</taxon>
        <taxon>Glomeromycotina</taxon>
        <taxon>Glomeromycetes</taxon>
        <taxon>Diversisporales</taxon>
        <taxon>Gigasporaceae</taxon>
        <taxon>Cetraspora</taxon>
    </lineage>
</organism>
<reference evidence="5" key="1">
    <citation type="submission" date="2021-06" db="EMBL/GenBank/DDBJ databases">
        <authorList>
            <person name="Kallberg Y."/>
            <person name="Tangrot J."/>
            <person name="Rosling A."/>
        </authorList>
    </citation>
    <scope>NUCLEOTIDE SEQUENCE</scope>
    <source>
        <strain evidence="5">FL966</strain>
    </source>
</reference>
<evidence type="ECO:0000313" key="5">
    <source>
        <dbReference type="EMBL" id="CAG8685020.1"/>
    </source>
</evidence>
<comment type="caution">
    <text evidence="5">The sequence shown here is derived from an EMBL/GenBank/DDBJ whole genome shotgun (WGS) entry which is preliminary data.</text>
</comment>
<dbReference type="EMBL" id="CAJVQA010009445">
    <property type="protein sequence ID" value="CAG8685020.1"/>
    <property type="molecule type" value="Genomic_DNA"/>
</dbReference>
<evidence type="ECO:0000256" key="3">
    <source>
        <dbReference type="SAM" id="SignalP"/>
    </source>
</evidence>
<feature type="region of interest" description="Disordered" evidence="2">
    <location>
        <begin position="195"/>
        <end position="224"/>
    </location>
</feature>
<sequence>MDRFLKIYLSCLLALVISVSLSLAAPSPTIPIGDTIWNSGDNVTAMWTDVGDPKTSTMSAIKVQFMTGPDDQQIPLVTLAENLTNTATSLNFIVPAPSFVGYYPGKIYFLMFSDPAKPGIGVSWSTRFTVLEAGNSNPPANYTPGTPWTFTKSPSTPATPAPVIAPTTVQQAQNPAMTTPPLAYAPQSSMMLQNPTYGDVGSLPTDSPGSSSNPSPTPKKSSGCDSKFLKSNGKFLVVVMSFICVFLAYGV</sequence>
<proteinExistence type="predicted"/>
<gene>
    <name evidence="5" type="ORF">CPELLU_LOCUS11015</name>
</gene>
<dbReference type="InterPro" id="IPR018466">
    <property type="entry name" value="Kre9/Knh1-like_N"/>
</dbReference>
<dbReference type="Pfam" id="PF10342">
    <property type="entry name" value="Kre9_KNH"/>
    <property type="match status" value="1"/>
</dbReference>
<keyword evidence="6" id="KW-1185">Reference proteome</keyword>
<feature type="chain" id="PRO_5040310005" evidence="3">
    <location>
        <begin position="25"/>
        <end position="251"/>
    </location>
</feature>
<evidence type="ECO:0000259" key="4">
    <source>
        <dbReference type="Pfam" id="PF10342"/>
    </source>
</evidence>